<dbReference type="GO" id="GO:0046872">
    <property type="term" value="F:metal ion binding"/>
    <property type="evidence" value="ECO:0007669"/>
    <property type="project" value="UniProtKB-KW"/>
</dbReference>
<comment type="similarity">
    <text evidence="11">Belongs to the tRNA nucleotidyltransferase/poly(A) polymerase family.</text>
</comment>
<evidence type="ECO:0000256" key="9">
    <source>
        <dbReference type="ARBA" id="ARBA00022842"/>
    </source>
</evidence>
<proteinExistence type="inferred from homology"/>
<evidence type="ECO:0000256" key="8">
    <source>
        <dbReference type="ARBA" id="ARBA00022840"/>
    </source>
</evidence>
<dbReference type="SUPFAM" id="SSF81301">
    <property type="entry name" value="Nucleotidyltransferase"/>
    <property type="match status" value="1"/>
</dbReference>
<dbReference type="InterPro" id="IPR012006">
    <property type="entry name" value="CCA_bact"/>
</dbReference>
<dbReference type="AlphaFoldDB" id="A0A0A7EF57"/>
<evidence type="ECO:0000313" key="15">
    <source>
        <dbReference type="Proteomes" id="UP000030341"/>
    </source>
</evidence>
<evidence type="ECO:0000256" key="5">
    <source>
        <dbReference type="ARBA" id="ARBA00022723"/>
    </source>
</evidence>
<evidence type="ECO:0000256" key="1">
    <source>
        <dbReference type="ARBA" id="ARBA00001946"/>
    </source>
</evidence>
<keyword evidence="7" id="KW-0692">RNA repair</keyword>
<evidence type="ECO:0000256" key="11">
    <source>
        <dbReference type="RuleBase" id="RU003953"/>
    </source>
</evidence>
<dbReference type="RefSeq" id="WP_038639831.1">
    <property type="nucleotide sequence ID" value="NZ_CP009888.1"/>
</dbReference>
<evidence type="ECO:0000256" key="4">
    <source>
        <dbReference type="ARBA" id="ARBA00022695"/>
    </source>
</evidence>
<evidence type="ECO:0000313" key="14">
    <source>
        <dbReference type="EMBL" id="AIY64691.1"/>
    </source>
</evidence>
<dbReference type="STRING" id="1348114.OM33_05700"/>
<dbReference type="PANTHER" id="PTHR47545:SF1">
    <property type="entry name" value="MULTIFUNCTIONAL CCA PROTEIN"/>
    <property type="match status" value="1"/>
</dbReference>
<dbReference type="PIRSF" id="PIRSF000813">
    <property type="entry name" value="CCA_bact"/>
    <property type="match status" value="1"/>
</dbReference>
<evidence type="ECO:0000256" key="6">
    <source>
        <dbReference type="ARBA" id="ARBA00022741"/>
    </source>
</evidence>
<comment type="cofactor">
    <cofactor evidence="1">
        <name>Mg(2+)</name>
        <dbReference type="ChEBI" id="CHEBI:18420"/>
    </cofactor>
</comment>
<dbReference type="KEGG" id="pseo:OM33_05700"/>
<dbReference type="SUPFAM" id="SSF81891">
    <property type="entry name" value="Poly A polymerase C-terminal region-like"/>
    <property type="match status" value="1"/>
</dbReference>
<dbReference type="InterPro" id="IPR043519">
    <property type="entry name" value="NT_sf"/>
</dbReference>
<dbReference type="GO" id="GO:0001680">
    <property type="term" value="P:tRNA 3'-terminal CCA addition"/>
    <property type="evidence" value="ECO:0007669"/>
    <property type="project" value="InterPro"/>
</dbReference>
<organism evidence="14 15">
    <name type="scientific">Pseudoalteromonas piratica</name>
    <dbReference type="NCBI Taxonomy" id="1348114"/>
    <lineage>
        <taxon>Bacteria</taxon>
        <taxon>Pseudomonadati</taxon>
        <taxon>Pseudomonadota</taxon>
        <taxon>Gammaproteobacteria</taxon>
        <taxon>Alteromonadales</taxon>
        <taxon>Pseudoalteromonadaceae</taxon>
        <taxon>Pseudoalteromonas</taxon>
    </lineage>
</organism>
<gene>
    <name evidence="14" type="ORF">OM33_05700</name>
</gene>
<dbReference type="PANTHER" id="PTHR47545">
    <property type="entry name" value="MULTIFUNCTIONAL CCA PROTEIN"/>
    <property type="match status" value="1"/>
</dbReference>
<dbReference type="Pfam" id="PF01743">
    <property type="entry name" value="PolyA_pol"/>
    <property type="match status" value="1"/>
</dbReference>
<evidence type="ECO:0000256" key="3">
    <source>
        <dbReference type="ARBA" id="ARBA00022694"/>
    </source>
</evidence>
<dbReference type="Proteomes" id="UP000030341">
    <property type="component" value="Chromosome 1"/>
</dbReference>
<dbReference type="GO" id="GO:0004810">
    <property type="term" value="F:CCA tRNA nucleotidyltransferase activity"/>
    <property type="evidence" value="ECO:0007669"/>
    <property type="project" value="InterPro"/>
</dbReference>
<feature type="domain" description="tRNA nucleotidyltransferase/poly(A) polymerase RNA and SrmB- binding" evidence="13">
    <location>
        <begin position="149"/>
        <end position="210"/>
    </location>
</feature>
<evidence type="ECO:0000256" key="2">
    <source>
        <dbReference type="ARBA" id="ARBA00022679"/>
    </source>
</evidence>
<dbReference type="Gene3D" id="1.10.3090.10">
    <property type="entry name" value="cca-adding enzyme, domain 2"/>
    <property type="match status" value="1"/>
</dbReference>
<keyword evidence="2 11" id="KW-0808">Transferase</keyword>
<protein>
    <submittedName>
        <fullName evidence="14">tRNA nucleotidyltransferase</fullName>
    </submittedName>
</protein>
<dbReference type="GO" id="GO:0042245">
    <property type="term" value="P:RNA repair"/>
    <property type="evidence" value="ECO:0007669"/>
    <property type="project" value="UniProtKB-KW"/>
</dbReference>
<dbReference type="HOGENOM" id="CLU_015961_1_1_6"/>
<dbReference type="Gene3D" id="3.30.460.10">
    <property type="entry name" value="Beta Polymerase, domain 2"/>
    <property type="match status" value="1"/>
</dbReference>
<dbReference type="GO" id="GO:0003723">
    <property type="term" value="F:RNA binding"/>
    <property type="evidence" value="ECO:0007669"/>
    <property type="project" value="UniProtKB-KW"/>
</dbReference>
<dbReference type="InterPro" id="IPR050124">
    <property type="entry name" value="tRNA_CCA-adding_enzyme"/>
</dbReference>
<dbReference type="OrthoDB" id="9805698at2"/>
<evidence type="ECO:0000256" key="10">
    <source>
        <dbReference type="ARBA" id="ARBA00022884"/>
    </source>
</evidence>
<evidence type="ECO:0000259" key="13">
    <source>
        <dbReference type="Pfam" id="PF12627"/>
    </source>
</evidence>
<dbReference type="Pfam" id="PF12627">
    <property type="entry name" value="PolyA_pol_RNAbd"/>
    <property type="match status" value="1"/>
</dbReference>
<keyword evidence="5" id="KW-0479">Metal-binding</keyword>
<dbReference type="GO" id="GO:0005524">
    <property type="term" value="F:ATP binding"/>
    <property type="evidence" value="ECO:0007669"/>
    <property type="project" value="UniProtKB-KW"/>
</dbReference>
<keyword evidence="3" id="KW-0819">tRNA processing</keyword>
<sequence>MKVYLVGGAVRDKLLKRTIKECDYVVVGSTPSELISLGYQQVGNDFPVFLHPITKDEYALARTERKSGQGYTGFICDFTPTVTLEEDLVRRDLTVNAMAEDENGNIIDPFNGKADLDNKLLRHVSDAFSEDPLRILRVARFAARYHYLGFSIAAETMLLMQEMVAQGEINTLTKERIWLEIEKSLEDGAINVFTDVLAEINALPIILPPLTNHWSAQHSQQLAMLLTNLDGENQQLIAFCLWLKEIKPTEIKALSESLRLPNNYIDALNLFTTFYPTFKRNLATEEQVLALFNQADVWRRPERLNLFIETFSVLSKEHAAFAKKLKNAAKKATMVDVQVIIKQGFKGAEIKQQLDIARHTAIAEEFA</sequence>
<feature type="domain" description="Poly A polymerase head" evidence="12">
    <location>
        <begin position="3"/>
        <end position="122"/>
    </location>
</feature>
<keyword evidence="6" id="KW-0547">Nucleotide-binding</keyword>
<evidence type="ECO:0000259" key="12">
    <source>
        <dbReference type="Pfam" id="PF01743"/>
    </source>
</evidence>
<dbReference type="EMBL" id="CP009888">
    <property type="protein sequence ID" value="AIY64691.1"/>
    <property type="molecule type" value="Genomic_DNA"/>
</dbReference>
<name>A0A0A7EF57_9GAMM</name>
<evidence type="ECO:0000256" key="7">
    <source>
        <dbReference type="ARBA" id="ARBA00022800"/>
    </source>
</evidence>
<accession>A0A0A7EF57</accession>
<keyword evidence="15" id="KW-1185">Reference proteome</keyword>
<keyword evidence="9" id="KW-0460">Magnesium</keyword>
<keyword evidence="10 11" id="KW-0694">RNA-binding</keyword>
<dbReference type="eggNOG" id="COG0617">
    <property type="taxonomic scope" value="Bacteria"/>
</dbReference>
<keyword evidence="8" id="KW-0067">ATP-binding</keyword>
<dbReference type="InterPro" id="IPR002646">
    <property type="entry name" value="PolA_pol_head_dom"/>
</dbReference>
<reference evidence="14 15" key="1">
    <citation type="submission" date="2014-11" db="EMBL/GenBank/DDBJ databases">
        <title>Complete Genome Sequence of Pseudoalteromonas sp. Strain OCN003 Isolated from Kaneohe Bay, Oahu, Hawaii.</title>
        <authorList>
            <person name="Beurmann S."/>
            <person name="Videau P."/>
            <person name="Ushijima B."/>
            <person name="Smith A.M."/>
            <person name="Aeby G.S."/>
            <person name="Callahan S.M."/>
            <person name="Belcaid M."/>
        </authorList>
    </citation>
    <scope>NUCLEOTIDE SEQUENCE [LARGE SCALE GENOMIC DNA]</scope>
    <source>
        <strain evidence="14 15">OCN003</strain>
    </source>
</reference>
<dbReference type="InterPro" id="IPR032828">
    <property type="entry name" value="PolyA_RNA-bd"/>
</dbReference>
<keyword evidence="4" id="KW-0548">Nucleotidyltransferase</keyword>